<dbReference type="RefSeq" id="WP_092721641.1">
    <property type="nucleotide sequence ID" value="NZ_FNNO01000001.1"/>
</dbReference>
<keyword evidence="4 5" id="KW-0408">Iron</keyword>
<dbReference type="InterPro" id="IPR012292">
    <property type="entry name" value="Globin/Proto"/>
</dbReference>
<dbReference type="CDD" id="cd08916">
    <property type="entry name" value="TrHb3_P"/>
    <property type="match status" value="1"/>
</dbReference>
<keyword evidence="7" id="KW-1185">Reference proteome</keyword>
<dbReference type="InterPro" id="IPR001486">
    <property type="entry name" value="Hemoglobin_trunc"/>
</dbReference>
<evidence type="ECO:0000256" key="3">
    <source>
        <dbReference type="ARBA" id="ARBA00022723"/>
    </source>
</evidence>
<evidence type="ECO:0000313" key="6">
    <source>
        <dbReference type="EMBL" id="SDW20422.1"/>
    </source>
</evidence>
<keyword evidence="2 5" id="KW-0349">Heme</keyword>
<dbReference type="AlphaFoldDB" id="A0A8X8ID22"/>
<dbReference type="InterPro" id="IPR009050">
    <property type="entry name" value="Globin-like_sf"/>
</dbReference>
<evidence type="ECO:0000256" key="2">
    <source>
        <dbReference type="ARBA" id="ARBA00022617"/>
    </source>
</evidence>
<dbReference type="GO" id="GO:0019825">
    <property type="term" value="F:oxygen binding"/>
    <property type="evidence" value="ECO:0007669"/>
    <property type="project" value="InterPro"/>
</dbReference>
<dbReference type="GO" id="GO:0046872">
    <property type="term" value="F:metal ion binding"/>
    <property type="evidence" value="ECO:0007669"/>
    <property type="project" value="UniProtKB-KW"/>
</dbReference>
<keyword evidence="1" id="KW-0813">Transport</keyword>
<dbReference type="Proteomes" id="UP000198711">
    <property type="component" value="Unassembled WGS sequence"/>
</dbReference>
<protein>
    <submittedName>
        <fullName evidence="6">Hemoglobin</fullName>
    </submittedName>
</protein>
<comment type="caution">
    <text evidence="6">The sequence shown here is derived from an EMBL/GenBank/DDBJ whole genome shotgun (WGS) entry which is preliminary data.</text>
</comment>
<evidence type="ECO:0000313" key="7">
    <source>
        <dbReference type="Proteomes" id="UP000198711"/>
    </source>
</evidence>
<evidence type="ECO:0000256" key="4">
    <source>
        <dbReference type="ARBA" id="ARBA00023004"/>
    </source>
</evidence>
<dbReference type="SUPFAM" id="SSF46458">
    <property type="entry name" value="Globin-like"/>
    <property type="match status" value="1"/>
</dbReference>
<dbReference type="EMBL" id="FNNO01000001">
    <property type="protein sequence ID" value="SDW20422.1"/>
    <property type="molecule type" value="Genomic_DNA"/>
</dbReference>
<dbReference type="Gene3D" id="1.10.490.10">
    <property type="entry name" value="Globins"/>
    <property type="match status" value="1"/>
</dbReference>
<gene>
    <name evidence="6" type="ORF">SAMN05444410_101505</name>
</gene>
<reference evidence="6 7" key="1">
    <citation type="submission" date="2016-10" db="EMBL/GenBank/DDBJ databases">
        <authorList>
            <person name="Varghese N."/>
            <person name="Submissions S."/>
        </authorList>
    </citation>
    <scope>NUCLEOTIDE SEQUENCE [LARGE SCALE GENOMIC DNA]</scope>
    <source>
        <strain evidence="6 7">DSM 25353</strain>
    </source>
</reference>
<evidence type="ECO:0000256" key="1">
    <source>
        <dbReference type="ARBA" id="ARBA00022448"/>
    </source>
</evidence>
<feature type="binding site" description="distal binding residue" evidence="5">
    <location>
        <position position="45"/>
    </location>
    <ligand>
        <name>heme</name>
        <dbReference type="ChEBI" id="CHEBI:30413"/>
    </ligand>
    <ligandPart>
        <name>Fe</name>
        <dbReference type="ChEBI" id="CHEBI:18248"/>
    </ligandPart>
</feature>
<evidence type="ECO:0000256" key="5">
    <source>
        <dbReference type="PIRSR" id="PIRSR601486-1"/>
    </source>
</evidence>
<name>A0A8X8ID22_9BACT</name>
<dbReference type="Pfam" id="PF01152">
    <property type="entry name" value="Bac_globin"/>
    <property type="match status" value="1"/>
</dbReference>
<proteinExistence type="predicted"/>
<accession>A0A8X8ID22</accession>
<dbReference type="GO" id="GO:0020037">
    <property type="term" value="F:heme binding"/>
    <property type="evidence" value="ECO:0007669"/>
    <property type="project" value="InterPro"/>
</dbReference>
<keyword evidence="3 5" id="KW-0479">Metal-binding</keyword>
<organism evidence="6 7">
    <name type="scientific">Hydrobacter penzbergensis</name>
    <dbReference type="NCBI Taxonomy" id="1235997"/>
    <lineage>
        <taxon>Bacteria</taxon>
        <taxon>Pseudomonadati</taxon>
        <taxon>Bacteroidota</taxon>
        <taxon>Chitinophagia</taxon>
        <taxon>Chitinophagales</taxon>
        <taxon>Chitinophagaceae</taxon>
        <taxon>Hydrobacter</taxon>
    </lineage>
</organism>
<sequence length="131" mass="15590">MQTRHDIHNETDISLLVHRFYDKVREDALLAPIFNERIGSHWPAHLQKMVYFWQTVLLDEQKYFGSPFPPHARLPIAHAHFERWMQLFTATIDELFDGEKAAEAKWRAGKMAELFEIKIAHHQRNNMQNLI</sequence>